<reference evidence="1 2" key="1">
    <citation type="journal article" date="2014" name="Genome Announc.">
        <title>Draft genome sequences of eight enterohepatic helicobacter species isolated from both laboratory and wild rodents.</title>
        <authorList>
            <person name="Sheh A."/>
            <person name="Shen Z."/>
            <person name="Fox J.G."/>
        </authorList>
    </citation>
    <scope>NUCLEOTIDE SEQUENCE [LARGE SCALE GENOMIC DNA]</scope>
    <source>
        <strain evidence="1 2">ST1</strain>
    </source>
</reference>
<dbReference type="PANTHER" id="PTHR35866:SF1">
    <property type="entry name" value="YKGJ FAMILY CYSTEINE CLUSTER PROTEIN"/>
    <property type="match status" value="1"/>
</dbReference>
<dbReference type="OrthoDB" id="9810361at2"/>
<sequence>MRKVGFDFSFDPSKCAECGGKCCYGESGYVFLKIEEIALIAEFLNIPFEDMCLRYIRKVGYRFSLIEKTCNNKYMGVGCVFFNEDSMCCDIYPVRPKQCQSFPFWDSYADSHKNKDKNKKELIGRCIGVIT</sequence>
<gene>
    <name evidence="1" type="ORF">LS73_003170</name>
</gene>
<dbReference type="Pfam" id="PF03692">
    <property type="entry name" value="CxxCxxCC"/>
    <property type="match status" value="1"/>
</dbReference>
<dbReference type="Proteomes" id="UP000029922">
    <property type="component" value="Unassembled WGS sequence"/>
</dbReference>
<protein>
    <submittedName>
        <fullName evidence="1">YkgJ family cysteine cluster protein</fullName>
    </submittedName>
</protein>
<proteinExistence type="predicted"/>
<evidence type="ECO:0000313" key="1">
    <source>
        <dbReference type="EMBL" id="TLE00975.1"/>
    </source>
</evidence>
<dbReference type="EMBL" id="JRPD02000004">
    <property type="protein sequence ID" value="TLE00975.1"/>
    <property type="molecule type" value="Genomic_DNA"/>
</dbReference>
<accession>A0A4U8TML0</accession>
<comment type="caution">
    <text evidence="1">The sequence shown here is derived from an EMBL/GenBank/DDBJ whole genome shotgun (WGS) entry which is preliminary data.</text>
</comment>
<dbReference type="AlphaFoldDB" id="A0A4U8TML0"/>
<organism evidence="1 2">
    <name type="scientific">Helicobacter muridarum</name>
    <dbReference type="NCBI Taxonomy" id="216"/>
    <lineage>
        <taxon>Bacteria</taxon>
        <taxon>Pseudomonadati</taxon>
        <taxon>Campylobacterota</taxon>
        <taxon>Epsilonproteobacteria</taxon>
        <taxon>Campylobacterales</taxon>
        <taxon>Helicobacteraceae</taxon>
        <taxon>Helicobacter</taxon>
    </lineage>
</organism>
<name>A0A4U8TML0_9HELI</name>
<dbReference type="STRING" id="216.LS73_01405"/>
<dbReference type="InterPro" id="IPR005358">
    <property type="entry name" value="Puta_zinc/iron-chelating_dom"/>
</dbReference>
<dbReference type="PANTHER" id="PTHR35866">
    <property type="entry name" value="PUTATIVE-RELATED"/>
    <property type="match status" value="1"/>
</dbReference>
<evidence type="ECO:0000313" key="2">
    <source>
        <dbReference type="Proteomes" id="UP000029922"/>
    </source>
</evidence>